<dbReference type="EMBL" id="JAUQSX010000009">
    <property type="protein sequence ID" value="MDO7848119.1"/>
    <property type="molecule type" value="Genomic_DNA"/>
</dbReference>
<gene>
    <name evidence="1" type="ORF">Q5H92_17265</name>
</gene>
<accession>A0ABT9AFJ7</accession>
<dbReference type="Proteomes" id="UP001167796">
    <property type="component" value="Unassembled WGS sequence"/>
</dbReference>
<comment type="caution">
    <text evidence="1">The sequence shown here is derived from an EMBL/GenBank/DDBJ whole genome shotgun (WGS) entry which is preliminary data.</text>
</comment>
<evidence type="ECO:0000313" key="2">
    <source>
        <dbReference type="Proteomes" id="UP001167796"/>
    </source>
</evidence>
<name>A0ABT9AFJ7_9BACT</name>
<evidence type="ECO:0000313" key="1">
    <source>
        <dbReference type="EMBL" id="MDO7848119.1"/>
    </source>
</evidence>
<dbReference type="RefSeq" id="WP_305012800.1">
    <property type="nucleotide sequence ID" value="NZ_JAUQSX010000009.1"/>
</dbReference>
<proteinExistence type="predicted"/>
<reference evidence="1" key="1">
    <citation type="submission" date="2023-07" db="EMBL/GenBank/DDBJ databases">
        <authorList>
            <person name="Kim M.K."/>
        </authorList>
    </citation>
    <scope>NUCLEOTIDE SEQUENCE</scope>
    <source>
        <strain evidence="1">M29</strain>
    </source>
</reference>
<protein>
    <submittedName>
        <fullName evidence="1">Uncharacterized protein</fullName>
    </submittedName>
</protein>
<sequence length="110" mass="12766">MDLNVRCMEAVRLALPNILLELPSTVEYDLFLVQGPYTAEDSEPTYPVFGVYCPDEKSLAALATLDYWEMNERVNNWINQLGQAELLQRAYFVDYVDVNRLKSQKVYPIR</sequence>
<organism evidence="1 2">
    <name type="scientific">Hymenobacter mellowenesis</name>
    <dbReference type="NCBI Taxonomy" id="3063995"/>
    <lineage>
        <taxon>Bacteria</taxon>
        <taxon>Pseudomonadati</taxon>
        <taxon>Bacteroidota</taxon>
        <taxon>Cytophagia</taxon>
        <taxon>Cytophagales</taxon>
        <taxon>Hymenobacteraceae</taxon>
        <taxon>Hymenobacter</taxon>
    </lineage>
</organism>
<keyword evidence="2" id="KW-1185">Reference proteome</keyword>